<evidence type="ECO:0000256" key="3">
    <source>
        <dbReference type="SAM" id="Coils"/>
    </source>
</evidence>
<comment type="catalytic activity">
    <reaction evidence="2">
        <text>2 GTP = 3',3'-c-di-GMP + 2 diphosphate</text>
        <dbReference type="Rhea" id="RHEA:24898"/>
        <dbReference type="ChEBI" id="CHEBI:33019"/>
        <dbReference type="ChEBI" id="CHEBI:37565"/>
        <dbReference type="ChEBI" id="CHEBI:58805"/>
        <dbReference type="EC" id="2.7.7.65"/>
    </reaction>
</comment>
<feature type="domain" description="PAS" evidence="4">
    <location>
        <begin position="9"/>
        <end position="86"/>
    </location>
</feature>
<dbReference type="PANTHER" id="PTHR45138:SF9">
    <property type="entry name" value="DIGUANYLATE CYCLASE DGCM-RELATED"/>
    <property type="match status" value="1"/>
</dbReference>
<dbReference type="SUPFAM" id="SSF55073">
    <property type="entry name" value="Nucleotide cyclase"/>
    <property type="match status" value="1"/>
</dbReference>
<dbReference type="EC" id="2.7.7.65" evidence="1"/>
<dbReference type="Gene3D" id="3.30.70.270">
    <property type="match status" value="1"/>
</dbReference>
<sequence length="331" mass="37477">MIEGYSNLTKETLQDFLNTMPAVLYEYVLFDNGSSELLYMSPTSLDILGHPPEYFIADIERLWAIVHPDDIDQLMAEDVKSTERNDIFVLQVRIILPSGQQKWVLINSKPTQRKKNNAFIWCGYITDISAQKSAEQEAALRTAELQESEKKLNKLNETLEKLAVQDGMTGIANRRAFDTRLEYEWNRCQREKQPLSLIMIDVDFFKQYNDHYGHLAGDDCLKMIAKALSSIVKRETDFCARFGGEEFVLLLPNTALTPAMQIAEDYREKINQLEISHESSAAGSSISISAGVSSTLPADDKSALTLIEKADQALYQAKMNGRNRVEKISFS</sequence>
<dbReference type="CDD" id="cd00130">
    <property type="entry name" value="PAS"/>
    <property type="match status" value="1"/>
</dbReference>
<dbReference type="InterPro" id="IPR013655">
    <property type="entry name" value="PAS_fold_3"/>
</dbReference>
<evidence type="ECO:0000313" key="7">
    <source>
        <dbReference type="EMBL" id="UTW04541.1"/>
    </source>
</evidence>
<dbReference type="Pfam" id="PF00990">
    <property type="entry name" value="GGDEF"/>
    <property type="match status" value="1"/>
</dbReference>
<dbReference type="InterPro" id="IPR029787">
    <property type="entry name" value="Nucleotide_cyclase"/>
</dbReference>
<proteinExistence type="predicted"/>
<evidence type="ECO:0000256" key="1">
    <source>
        <dbReference type="ARBA" id="ARBA00012528"/>
    </source>
</evidence>
<dbReference type="Proteomes" id="UP001059950">
    <property type="component" value="Chromosome"/>
</dbReference>
<dbReference type="InterPro" id="IPR043128">
    <property type="entry name" value="Rev_trsase/Diguanyl_cyclase"/>
</dbReference>
<keyword evidence="8" id="KW-1185">Reference proteome</keyword>
<gene>
    <name evidence="7" type="ORF">KDX31_05920</name>
</gene>
<dbReference type="InterPro" id="IPR035965">
    <property type="entry name" value="PAS-like_dom_sf"/>
</dbReference>
<feature type="coiled-coil region" evidence="3">
    <location>
        <begin position="138"/>
        <end position="165"/>
    </location>
</feature>
<name>A0ABY5GYB1_9GAMM</name>
<evidence type="ECO:0000259" key="6">
    <source>
        <dbReference type="PROSITE" id="PS50887"/>
    </source>
</evidence>
<reference evidence="7" key="1">
    <citation type="submission" date="2021-04" db="EMBL/GenBank/DDBJ databases">
        <title>Oceanospirillales bacteria with DddD are important DMSP degraders in coastal seawater.</title>
        <authorList>
            <person name="Liu J."/>
        </authorList>
    </citation>
    <scope>NUCLEOTIDE SEQUENCE</scope>
    <source>
        <strain evidence="7">GY6</strain>
    </source>
</reference>
<feature type="domain" description="GGDEF" evidence="6">
    <location>
        <begin position="193"/>
        <end position="330"/>
    </location>
</feature>
<dbReference type="Gene3D" id="3.30.450.20">
    <property type="entry name" value="PAS domain"/>
    <property type="match status" value="1"/>
</dbReference>
<dbReference type="SMART" id="SM00267">
    <property type="entry name" value="GGDEF"/>
    <property type="match status" value="1"/>
</dbReference>
<accession>A0ABY5GYB1</accession>
<organism evidence="7 8">
    <name type="scientific">Amphritea atlantica</name>
    <dbReference type="NCBI Taxonomy" id="355243"/>
    <lineage>
        <taxon>Bacteria</taxon>
        <taxon>Pseudomonadati</taxon>
        <taxon>Pseudomonadota</taxon>
        <taxon>Gammaproteobacteria</taxon>
        <taxon>Oceanospirillales</taxon>
        <taxon>Oceanospirillaceae</taxon>
        <taxon>Amphritea</taxon>
    </lineage>
</organism>
<evidence type="ECO:0000259" key="5">
    <source>
        <dbReference type="PROSITE" id="PS50113"/>
    </source>
</evidence>
<dbReference type="PANTHER" id="PTHR45138">
    <property type="entry name" value="REGULATORY COMPONENTS OF SENSORY TRANSDUCTION SYSTEM"/>
    <property type="match status" value="1"/>
</dbReference>
<dbReference type="EMBL" id="CP073344">
    <property type="protein sequence ID" value="UTW04541.1"/>
    <property type="molecule type" value="Genomic_DNA"/>
</dbReference>
<dbReference type="SUPFAM" id="SSF55785">
    <property type="entry name" value="PYP-like sensor domain (PAS domain)"/>
    <property type="match status" value="1"/>
</dbReference>
<dbReference type="PROSITE" id="PS50112">
    <property type="entry name" value="PAS"/>
    <property type="match status" value="1"/>
</dbReference>
<dbReference type="Pfam" id="PF08447">
    <property type="entry name" value="PAS_3"/>
    <property type="match status" value="1"/>
</dbReference>
<dbReference type="InterPro" id="IPR050469">
    <property type="entry name" value="Diguanylate_Cyclase"/>
</dbReference>
<dbReference type="PROSITE" id="PS50887">
    <property type="entry name" value="GGDEF"/>
    <property type="match status" value="1"/>
</dbReference>
<evidence type="ECO:0000259" key="4">
    <source>
        <dbReference type="PROSITE" id="PS50112"/>
    </source>
</evidence>
<dbReference type="NCBIfam" id="TIGR00254">
    <property type="entry name" value="GGDEF"/>
    <property type="match status" value="1"/>
</dbReference>
<dbReference type="CDD" id="cd01949">
    <property type="entry name" value="GGDEF"/>
    <property type="match status" value="1"/>
</dbReference>
<dbReference type="InterPro" id="IPR000160">
    <property type="entry name" value="GGDEF_dom"/>
</dbReference>
<evidence type="ECO:0000313" key="8">
    <source>
        <dbReference type="Proteomes" id="UP001059950"/>
    </source>
</evidence>
<feature type="domain" description="PAC" evidence="5">
    <location>
        <begin position="88"/>
        <end position="140"/>
    </location>
</feature>
<keyword evidence="3" id="KW-0175">Coiled coil</keyword>
<evidence type="ECO:0000256" key="2">
    <source>
        <dbReference type="ARBA" id="ARBA00034247"/>
    </source>
</evidence>
<protein>
    <recommendedName>
        <fullName evidence="1">diguanylate cyclase</fullName>
        <ecNumber evidence="1">2.7.7.65</ecNumber>
    </recommendedName>
</protein>
<dbReference type="InterPro" id="IPR000014">
    <property type="entry name" value="PAS"/>
</dbReference>
<dbReference type="PROSITE" id="PS50113">
    <property type="entry name" value="PAC"/>
    <property type="match status" value="1"/>
</dbReference>
<dbReference type="InterPro" id="IPR000700">
    <property type="entry name" value="PAS-assoc_C"/>
</dbReference>